<evidence type="ECO:0000313" key="3">
    <source>
        <dbReference type="EMBL" id="ASJ96271.1"/>
    </source>
</evidence>
<dbReference type="Proteomes" id="UP000198233">
    <property type="component" value="Chromosome"/>
</dbReference>
<evidence type="ECO:0000256" key="2">
    <source>
        <dbReference type="SAM" id="Phobius"/>
    </source>
</evidence>
<organism evidence="3 4">
    <name type="scientific">Shewanella marisflavi</name>
    <dbReference type="NCBI Taxonomy" id="260364"/>
    <lineage>
        <taxon>Bacteria</taxon>
        <taxon>Pseudomonadati</taxon>
        <taxon>Pseudomonadota</taxon>
        <taxon>Gammaproteobacteria</taxon>
        <taxon>Alteromonadales</taxon>
        <taxon>Shewanellaceae</taxon>
        <taxon>Shewanella</taxon>
    </lineage>
</organism>
<feature type="transmembrane region" description="Helical" evidence="2">
    <location>
        <begin position="91"/>
        <end position="109"/>
    </location>
</feature>
<reference evidence="3 4" key="1">
    <citation type="submission" date="2017-06" db="EMBL/GenBank/DDBJ databases">
        <title>Complete genome sequence of Shewanella marisflavi EP1 associated with anaerobic 2,4-dinitrotoluene reduction and salt tolerance.</title>
        <authorList>
            <person name="Huang J."/>
        </authorList>
    </citation>
    <scope>NUCLEOTIDE SEQUENCE [LARGE SCALE GENOMIC DNA]</scope>
    <source>
        <strain evidence="3 4">EP1</strain>
    </source>
</reference>
<gene>
    <name evidence="3" type="ORF">CFF01_06535</name>
</gene>
<feature type="region of interest" description="Disordered" evidence="1">
    <location>
        <begin position="14"/>
        <end position="37"/>
    </location>
</feature>
<evidence type="ECO:0000313" key="4">
    <source>
        <dbReference type="Proteomes" id="UP000198233"/>
    </source>
</evidence>
<keyword evidence="2" id="KW-0812">Transmembrane</keyword>
<evidence type="ECO:0000256" key="1">
    <source>
        <dbReference type="SAM" id="MobiDB-lite"/>
    </source>
</evidence>
<keyword evidence="2" id="KW-0472">Membrane</keyword>
<sequence length="112" mass="12008">MQFVGSHHLIGSLPEAALTQENPLDRHNNPKALRSSQPGMVAEFQLPTPTSFIGGSHRQDLTDKAGPHQDLASKEDTAIDFADLTEAQSQVLLANLGLLTLALCFLLFGSSV</sequence>
<keyword evidence="2" id="KW-1133">Transmembrane helix</keyword>
<proteinExistence type="predicted"/>
<accession>A0AAC9U0I6</accession>
<dbReference type="KEGG" id="smav:CFF01_06535"/>
<dbReference type="EMBL" id="CP022272">
    <property type="protein sequence ID" value="ASJ96271.1"/>
    <property type="molecule type" value="Genomic_DNA"/>
</dbReference>
<name>A0AAC9U0I6_9GAMM</name>
<dbReference type="RefSeq" id="WP_088904267.1">
    <property type="nucleotide sequence ID" value="NZ_CP022272.1"/>
</dbReference>
<dbReference type="AlphaFoldDB" id="A0AAC9U0I6"/>
<protein>
    <submittedName>
        <fullName evidence="3">Uncharacterized protein</fullName>
    </submittedName>
</protein>